<feature type="region of interest" description="Disordered" evidence="9">
    <location>
        <begin position="1"/>
        <end position="24"/>
    </location>
</feature>
<evidence type="ECO:0000256" key="7">
    <source>
        <dbReference type="ARBA" id="ARBA00023242"/>
    </source>
</evidence>
<dbReference type="Pfam" id="PF00096">
    <property type="entry name" value="zf-C2H2"/>
    <property type="match status" value="3"/>
</dbReference>
<keyword evidence="4 8" id="KW-0863">Zinc-finger</keyword>
<evidence type="ECO:0000256" key="8">
    <source>
        <dbReference type="PROSITE-ProRule" id="PRU00042"/>
    </source>
</evidence>
<accession>A0A8E0RVF3</accession>
<feature type="compositionally biased region" description="Polar residues" evidence="9">
    <location>
        <begin position="330"/>
        <end position="347"/>
    </location>
</feature>
<dbReference type="FunFam" id="3.30.160.60:FF:001967">
    <property type="entry name" value="Ras-responsive element-binding protein"/>
    <property type="match status" value="1"/>
</dbReference>
<protein>
    <submittedName>
        <fullName evidence="11">Zinc finger protein</fullName>
    </submittedName>
</protein>
<evidence type="ECO:0000313" key="12">
    <source>
        <dbReference type="Proteomes" id="UP000728185"/>
    </source>
</evidence>
<dbReference type="OrthoDB" id="3437960at2759"/>
<evidence type="ECO:0000256" key="4">
    <source>
        <dbReference type="ARBA" id="ARBA00022771"/>
    </source>
</evidence>
<keyword evidence="6" id="KW-0238">DNA-binding</keyword>
<keyword evidence="2" id="KW-0479">Metal-binding</keyword>
<dbReference type="SMART" id="SM00355">
    <property type="entry name" value="ZnF_C2H2"/>
    <property type="match status" value="6"/>
</dbReference>
<sequence>MPRFKSTPRSILGFQPDSGLSNPPDLTKALVKRSEALVEITSGDLTTKSNMGSVSDNSIPARHSEPIPVSSVNDAECLGSLHVAALFAQAAALLTMHTDRTFPVGSTYNPPIAPLGLSFFGFPNPIINGQELPKLPNPADGLSFTSVASNKGSALLPGSGLFSRRSRPRIGHRADPSNSARFPCWLPMNSSHARTKLRLLAESENLNLKNLSTSRKHRANPVRPSKSKEKLAKQSPQMGKSAPLPASSLPSPSVTEVPGPSTLDERQSEPPSLVQSSTVLSSHTTTSREKPSSMVASSQDVRQLSPVRHTPVSKPSPPYPLLSVEKQTPPDDSQTKNSKQNYSSVESIPSKDKSLSTSLFFSTPSRRTRSAVARESNGKKPVPKPPPDMESSRSPKKPLGFVECKICHKSLRQSSMNEHLARHDNSGKYKCTTCGVTFSRRSAQEKHERIHTGEKPFKCEHCPKAYRQMAHLRDHLRSHSGERPFVCRLCGFASGYKSLLRRHLRTHGVSKHPNAVPDLWYKTSGTKEEVLAVASEIGRKLESGQALILGESGRKLNPSERSDIELARHHLCCECPAGFPTFQALRSHQITAHGLIRKHRCKLCGEEFASTGLRRQHSKQVHPLVSSKSSVRLYLKTC</sequence>
<dbReference type="GO" id="GO:0000981">
    <property type="term" value="F:DNA-binding transcription factor activity, RNA polymerase II-specific"/>
    <property type="evidence" value="ECO:0007669"/>
    <property type="project" value="TreeGrafter"/>
</dbReference>
<dbReference type="EMBL" id="LUCM01006266">
    <property type="protein sequence ID" value="KAA0191545.1"/>
    <property type="molecule type" value="Genomic_DNA"/>
</dbReference>
<feature type="region of interest" description="Disordered" evidence="9">
    <location>
        <begin position="157"/>
        <end position="186"/>
    </location>
</feature>
<keyword evidence="7" id="KW-0539">Nucleus</keyword>
<dbReference type="Gene3D" id="3.30.160.60">
    <property type="entry name" value="Classic Zinc Finger"/>
    <property type="match status" value="4"/>
</dbReference>
<evidence type="ECO:0000313" key="11">
    <source>
        <dbReference type="EMBL" id="KAA0191545.1"/>
    </source>
</evidence>
<feature type="domain" description="C2H2-type" evidence="10">
    <location>
        <begin position="457"/>
        <end position="484"/>
    </location>
</feature>
<evidence type="ECO:0000256" key="1">
    <source>
        <dbReference type="ARBA" id="ARBA00004123"/>
    </source>
</evidence>
<feature type="domain" description="C2H2-type" evidence="10">
    <location>
        <begin position="599"/>
        <end position="622"/>
    </location>
</feature>
<evidence type="ECO:0000256" key="3">
    <source>
        <dbReference type="ARBA" id="ARBA00022737"/>
    </source>
</evidence>
<feature type="compositionally biased region" description="Low complexity" evidence="9">
    <location>
        <begin position="355"/>
        <end position="365"/>
    </location>
</feature>
<dbReference type="Proteomes" id="UP000728185">
    <property type="component" value="Unassembled WGS sequence"/>
</dbReference>
<feature type="domain" description="C2H2-type" evidence="10">
    <location>
        <begin position="429"/>
        <end position="456"/>
    </location>
</feature>
<keyword evidence="3" id="KW-0677">Repeat</keyword>
<reference evidence="11" key="1">
    <citation type="submission" date="2019-05" db="EMBL/GenBank/DDBJ databases">
        <title>Annotation for the trematode Fasciolopsis buski.</title>
        <authorList>
            <person name="Choi Y.-J."/>
        </authorList>
    </citation>
    <scope>NUCLEOTIDE SEQUENCE</scope>
    <source>
        <strain evidence="11">HT</strain>
        <tissue evidence="11">Whole worm</tissue>
    </source>
</reference>
<dbReference type="AlphaFoldDB" id="A0A8E0RVF3"/>
<gene>
    <name evidence="11" type="ORF">FBUS_09476</name>
</gene>
<evidence type="ECO:0000256" key="6">
    <source>
        <dbReference type="ARBA" id="ARBA00023125"/>
    </source>
</evidence>
<keyword evidence="12" id="KW-1185">Reference proteome</keyword>
<feature type="region of interest" description="Disordered" evidence="9">
    <location>
        <begin position="208"/>
        <end position="397"/>
    </location>
</feature>
<dbReference type="FunFam" id="3.30.160.60:FF:001465">
    <property type="entry name" value="Zinc finger protein 560"/>
    <property type="match status" value="1"/>
</dbReference>
<dbReference type="InterPro" id="IPR013087">
    <property type="entry name" value="Znf_C2H2_type"/>
</dbReference>
<comment type="caution">
    <text evidence="11">The sequence shown here is derived from an EMBL/GenBank/DDBJ whole genome shotgun (WGS) entry which is preliminary data.</text>
</comment>
<feature type="compositionally biased region" description="Low complexity" evidence="9">
    <location>
        <begin position="241"/>
        <end position="253"/>
    </location>
</feature>
<evidence type="ECO:0000259" key="10">
    <source>
        <dbReference type="PROSITE" id="PS50157"/>
    </source>
</evidence>
<feature type="compositionally biased region" description="Low complexity" evidence="9">
    <location>
        <begin position="272"/>
        <end position="285"/>
    </location>
</feature>
<keyword evidence="5" id="KW-0862">Zinc</keyword>
<feature type="domain" description="C2H2-type" evidence="10">
    <location>
        <begin position="485"/>
        <end position="512"/>
    </location>
</feature>
<dbReference type="PANTHER" id="PTHR24409">
    <property type="entry name" value="ZINC FINGER PROTEIN 142"/>
    <property type="match status" value="1"/>
</dbReference>
<dbReference type="GO" id="GO:0000977">
    <property type="term" value="F:RNA polymerase II transcription regulatory region sequence-specific DNA binding"/>
    <property type="evidence" value="ECO:0007669"/>
    <property type="project" value="TreeGrafter"/>
</dbReference>
<evidence type="ECO:0000256" key="2">
    <source>
        <dbReference type="ARBA" id="ARBA00022723"/>
    </source>
</evidence>
<dbReference type="GO" id="GO:0000122">
    <property type="term" value="P:negative regulation of transcription by RNA polymerase II"/>
    <property type="evidence" value="ECO:0007669"/>
    <property type="project" value="UniProtKB-ARBA"/>
</dbReference>
<evidence type="ECO:0000256" key="5">
    <source>
        <dbReference type="ARBA" id="ARBA00022833"/>
    </source>
</evidence>
<proteinExistence type="predicted"/>
<evidence type="ECO:0000256" key="9">
    <source>
        <dbReference type="SAM" id="MobiDB-lite"/>
    </source>
</evidence>
<name>A0A8E0RVF3_9TREM</name>
<dbReference type="PANTHER" id="PTHR24409:SF295">
    <property type="entry name" value="AZ2-RELATED"/>
    <property type="match status" value="1"/>
</dbReference>
<dbReference type="PROSITE" id="PS50157">
    <property type="entry name" value="ZINC_FINGER_C2H2_2"/>
    <property type="match status" value="4"/>
</dbReference>
<dbReference type="InterPro" id="IPR036236">
    <property type="entry name" value="Znf_C2H2_sf"/>
</dbReference>
<dbReference type="GO" id="GO:0005634">
    <property type="term" value="C:nucleus"/>
    <property type="evidence" value="ECO:0007669"/>
    <property type="project" value="UniProtKB-SubCell"/>
</dbReference>
<dbReference type="GO" id="GO:0008270">
    <property type="term" value="F:zinc ion binding"/>
    <property type="evidence" value="ECO:0007669"/>
    <property type="project" value="UniProtKB-KW"/>
</dbReference>
<dbReference type="PROSITE" id="PS00028">
    <property type="entry name" value="ZINC_FINGER_C2H2_1"/>
    <property type="match status" value="4"/>
</dbReference>
<dbReference type="SUPFAM" id="SSF57667">
    <property type="entry name" value="beta-beta-alpha zinc fingers"/>
    <property type="match status" value="3"/>
</dbReference>
<organism evidence="11 12">
    <name type="scientific">Fasciolopsis buskii</name>
    <dbReference type="NCBI Taxonomy" id="27845"/>
    <lineage>
        <taxon>Eukaryota</taxon>
        <taxon>Metazoa</taxon>
        <taxon>Spiralia</taxon>
        <taxon>Lophotrochozoa</taxon>
        <taxon>Platyhelminthes</taxon>
        <taxon>Trematoda</taxon>
        <taxon>Digenea</taxon>
        <taxon>Plagiorchiida</taxon>
        <taxon>Echinostomata</taxon>
        <taxon>Echinostomatoidea</taxon>
        <taxon>Fasciolidae</taxon>
        <taxon>Fasciolopsis</taxon>
    </lineage>
</organism>
<comment type="subcellular location">
    <subcellularLocation>
        <location evidence="1">Nucleus</location>
    </subcellularLocation>
</comment>